<dbReference type="PROSITE" id="PS50146">
    <property type="entry name" value="DAGK"/>
    <property type="match status" value="1"/>
</dbReference>
<dbReference type="EMBL" id="FORR01000003">
    <property type="protein sequence ID" value="SFI97852.1"/>
    <property type="molecule type" value="Genomic_DNA"/>
</dbReference>
<dbReference type="Pfam" id="PF19279">
    <property type="entry name" value="YegS_C"/>
    <property type="match status" value="1"/>
</dbReference>
<dbReference type="Proteomes" id="UP000199545">
    <property type="component" value="Unassembled WGS sequence"/>
</dbReference>
<accession>A0A1I3MLN7</accession>
<keyword evidence="4" id="KW-0808">Transferase</keyword>
<dbReference type="PANTHER" id="PTHR12358:SF107">
    <property type="entry name" value="LIPID KINASE BMRU-RELATED"/>
    <property type="match status" value="1"/>
</dbReference>
<organism evidence="12 13">
    <name type="scientific">Thermoflavimicrobium dichotomicum</name>
    <dbReference type="NCBI Taxonomy" id="46223"/>
    <lineage>
        <taxon>Bacteria</taxon>
        <taxon>Bacillati</taxon>
        <taxon>Bacillota</taxon>
        <taxon>Bacilli</taxon>
        <taxon>Bacillales</taxon>
        <taxon>Thermoactinomycetaceae</taxon>
        <taxon>Thermoflavimicrobium</taxon>
    </lineage>
</organism>
<comment type="similarity">
    <text evidence="2">Belongs to the diacylglycerol/lipid kinase family.</text>
</comment>
<dbReference type="InterPro" id="IPR045540">
    <property type="entry name" value="YegS/DAGK_C"/>
</dbReference>
<dbReference type="InterPro" id="IPR017438">
    <property type="entry name" value="ATP-NAD_kinase_N"/>
</dbReference>
<dbReference type="NCBIfam" id="TIGR00147">
    <property type="entry name" value="YegS/Rv2252/BmrU family lipid kinase"/>
    <property type="match status" value="1"/>
</dbReference>
<dbReference type="Gene3D" id="3.40.50.10330">
    <property type="entry name" value="Probable inorganic polyphosphate/atp-NAD kinase, domain 1"/>
    <property type="match status" value="1"/>
</dbReference>
<keyword evidence="8" id="KW-0443">Lipid metabolism</keyword>
<dbReference type="InterPro" id="IPR001206">
    <property type="entry name" value="Diacylglycerol_kinase_cat_dom"/>
</dbReference>
<name>A0A1I3MLN7_9BACL</name>
<dbReference type="GO" id="GO:0005886">
    <property type="term" value="C:plasma membrane"/>
    <property type="evidence" value="ECO:0007669"/>
    <property type="project" value="TreeGrafter"/>
</dbReference>
<dbReference type="AlphaFoldDB" id="A0A1I3MLN7"/>
<gene>
    <name evidence="12" type="ORF">SAMN05421852_103118</name>
</gene>
<evidence type="ECO:0000259" key="11">
    <source>
        <dbReference type="PROSITE" id="PS50146"/>
    </source>
</evidence>
<keyword evidence="9" id="KW-0594">Phospholipid biosynthesis</keyword>
<comment type="cofactor">
    <cofactor evidence="1">
        <name>Mg(2+)</name>
        <dbReference type="ChEBI" id="CHEBI:18420"/>
    </cofactor>
</comment>
<dbReference type="OrthoDB" id="142078at2"/>
<dbReference type="GO" id="GO:0004143">
    <property type="term" value="F:ATP-dependent diacylglycerol kinase activity"/>
    <property type="evidence" value="ECO:0007669"/>
    <property type="project" value="TreeGrafter"/>
</dbReference>
<dbReference type="SUPFAM" id="SSF111331">
    <property type="entry name" value="NAD kinase/diacylglycerol kinase-like"/>
    <property type="match status" value="1"/>
</dbReference>
<evidence type="ECO:0000256" key="1">
    <source>
        <dbReference type="ARBA" id="ARBA00001946"/>
    </source>
</evidence>
<dbReference type="InterPro" id="IPR016064">
    <property type="entry name" value="NAD/diacylglycerol_kinase_sf"/>
</dbReference>
<dbReference type="GO" id="GO:0005524">
    <property type="term" value="F:ATP binding"/>
    <property type="evidence" value="ECO:0007669"/>
    <property type="project" value="UniProtKB-KW"/>
</dbReference>
<evidence type="ECO:0000313" key="12">
    <source>
        <dbReference type="EMBL" id="SFI97852.1"/>
    </source>
</evidence>
<reference evidence="12 13" key="1">
    <citation type="submission" date="2016-10" db="EMBL/GenBank/DDBJ databases">
        <authorList>
            <person name="de Groot N.N."/>
        </authorList>
    </citation>
    <scope>NUCLEOTIDE SEQUENCE [LARGE SCALE GENOMIC DNA]</scope>
    <source>
        <strain evidence="12 13">DSM 44778</strain>
    </source>
</reference>
<evidence type="ECO:0000256" key="4">
    <source>
        <dbReference type="ARBA" id="ARBA00022679"/>
    </source>
</evidence>
<evidence type="ECO:0000256" key="10">
    <source>
        <dbReference type="ARBA" id="ARBA00023264"/>
    </source>
</evidence>
<protein>
    <submittedName>
        <fullName evidence="12">Lipid kinase, YegS/Rv2252/BmrU family</fullName>
    </submittedName>
</protein>
<proteinExistence type="inferred from homology"/>
<evidence type="ECO:0000256" key="2">
    <source>
        <dbReference type="ARBA" id="ARBA00005983"/>
    </source>
</evidence>
<evidence type="ECO:0000256" key="8">
    <source>
        <dbReference type="ARBA" id="ARBA00023098"/>
    </source>
</evidence>
<evidence type="ECO:0000256" key="9">
    <source>
        <dbReference type="ARBA" id="ARBA00023209"/>
    </source>
</evidence>
<evidence type="ECO:0000256" key="3">
    <source>
        <dbReference type="ARBA" id="ARBA00022516"/>
    </source>
</evidence>
<sequence length="310" mass="34738">MNRVAIIANPAAGNKKLLGKLEMIQKKLEQKSPDVGVYLVSKPGDGTEIVRSIANHVDMIVSVGGDGTVHELINALCPLPQRPIFAILPGGTCNDFSRTLGISQEPEEAIEQLMEGKIAPVDVGKHNDRYFLNFWGVGLITQVSEQIDPDIKRDWGRLAYYLSAVQSFSQPPSFFLEVTSESHYFRGYATMMIVGNGSYVGGMETYFPRNNVQDGLLDVLIIRKASLEALRSILYSHLIDERPNSEDLFYFQAKSLQINTHPVQKVDCDGEKKTFTPATLTILPKHLQMVVGHDFIQRTRHFFSIEHFDL</sequence>
<dbReference type="STRING" id="46223.SAMN05421852_103118"/>
<evidence type="ECO:0000256" key="6">
    <source>
        <dbReference type="ARBA" id="ARBA00022777"/>
    </source>
</evidence>
<keyword evidence="7" id="KW-0067">ATP-binding</keyword>
<dbReference type="RefSeq" id="WP_093228462.1">
    <property type="nucleotide sequence ID" value="NZ_FORR01000003.1"/>
</dbReference>
<evidence type="ECO:0000313" key="13">
    <source>
        <dbReference type="Proteomes" id="UP000199545"/>
    </source>
</evidence>
<dbReference type="Gene3D" id="2.60.200.40">
    <property type="match status" value="1"/>
</dbReference>
<feature type="domain" description="DAGKc" evidence="11">
    <location>
        <begin position="1"/>
        <end position="130"/>
    </location>
</feature>
<dbReference type="Pfam" id="PF00781">
    <property type="entry name" value="DAGK_cat"/>
    <property type="match status" value="1"/>
</dbReference>
<evidence type="ECO:0000256" key="5">
    <source>
        <dbReference type="ARBA" id="ARBA00022741"/>
    </source>
</evidence>
<keyword evidence="5" id="KW-0547">Nucleotide-binding</keyword>
<evidence type="ECO:0000256" key="7">
    <source>
        <dbReference type="ARBA" id="ARBA00022840"/>
    </source>
</evidence>
<dbReference type="PANTHER" id="PTHR12358">
    <property type="entry name" value="SPHINGOSINE KINASE"/>
    <property type="match status" value="1"/>
</dbReference>
<dbReference type="InterPro" id="IPR050187">
    <property type="entry name" value="Lipid_Phosphate_FormReg"/>
</dbReference>
<dbReference type="SMART" id="SM00046">
    <property type="entry name" value="DAGKc"/>
    <property type="match status" value="1"/>
</dbReference>
<dbReference type="InterPro" id="IPR005218">
    <property type="entry name" value="Diacylglycerol/lipid_kinase"/>
</dbReference>
<dbReference type="GO" id="GO:0008654">
    <property type="term" value="P:phospholipid biosynthetic process"/>
    <property type="evidence" value="ECO:0007669"/>
    <property type="project" value="UniProtKB-KW"/>
</dbReference>
<keyword evidence="6 12" id="KW-0418">Kinase</keyword>
<keyword evidence="3" id="KW-0444">Lipid biosynthesis</keyword>
<keyword evidence="10" id="KW-1208">Phospholipid metabolism</keyword>
<keyword evidence="13" id="KW-1185">Reference proteome</keyword>